<evidence type="ECO:0000313" key="3">
    <source>
        <dbReference type="Proteomes" id="UP000184233"/>
    </source>
</evidence>
<dbReference type="PANTHER" id="PTHR42663">
    <property type="entry name" value="HYDROLASE C777.06C-RELATED-RELATED"/>
    <property type="match status" value="1"/>
</dbReference>
<reference evidence="2 3" key="1">
    <citation type="submission" date="2016-09" db="EMBL/GenBank/DDBJ databases">
        <title>Genome-resolved meta-omics ties microbial dynamics to process performance in biotechnology for thiocyanate degradation.</title>
        <authorList>
            <person name="Kantor R.S."/>
            <person name="Huddy R.J."/>
            <person name="Iyer R."/>
            <person name="Thomas B.C."/>
            <person name="Brown C.T."/>
            <person name="Anantharaman K."/>
            <person name="Tringe S."/>
            <person name="Hettich R.L."/>
            <person name="Harrison S.T."/>
            <person name="Banfield J.F."/>
        </authorList>
    </citation>
    <scope>NUCLEOTIDE SEQUENCE [LARGE SCALE GENOMIC DNA]</scope>
    <source>
        <strain evidence="2">59-99</strain>
    </source>
</reference>
<dbReference type="SUPFAM" id="SSF56281">
    <property type="entry name" value="Metallo-hydrolase/oxidoreductase"/>
    <property type="match status" value="1"/>
</dbReference>
<gene>
    <name evidence="2" type="ORF">BGO89_10985</name>
</gene>
<dbReference type="AlphaFoldDB" id="A0A1M3KY45"/>
<dbReference type="Gene3D" id="3.60.15.10">
    <property type="entry name" value="Ribonuclease Z/Hydroxyacylglutathione hydrolase-like"/>
    <property type="match status" value="1"/>
</dbReference>
<evidence type="ECO:0000259" key="1">
    <source>
        <dbReference type="SMART" id="SM00849"/>
    </source>
</evidence>
<dbReference type="InterPro" id="IPR036866">
    <property type="entry name" value="RibonucZ/Hydroxyglut_hydro"/>
</dbReference>
<name>A0A1M3KY45_9BACT</name>
<dbReference type="CDD" id="cd16279">
    <property type="entry name" value="metallo-hydrolase-like_MBL-fold"/>
    <property type="match status" value="1"/>
</dbReference>
<dbReference type="SMART" id="SM00849">
    <property type="entry name" value="Lactamase_B"/>
    <property type="match status" value="1"/>
</dbReference>
<dbReference type="STRING" id="1895771.BGO89_10985"/>
<dbReference type="PANTHER" id="PTHR42663:SF6">
    <property type="entry name" value="HYDROLASE C777.06C-RELATED"/>
    <property type="match status" value="1"/>
</dbReference>
<dbReference type="EMBL" id="MKVH01000024">
    <property type="protein sequence ID" value="OJX57366.1"/>
    <property type="molecule type" value="Genomic_DNA"/>
</dbReference>
<protein>
    <recommendedName>
        <fullName evidence="1">Metallo-beta-lactamase domain-containing protein</fullName>
    </recommendedName>
</protein>
<dbReference type="Pfam" id="PF12706">
    <property type="entry name" value="Lactamase_B_2"/>
    <property type="match status" value="1"/>
</dbReference>
<feature type="domain" description="Metallo-beta-lactamase" evidence="1">
    <location>
        <begin position="34"/>
        <end position="228"/>
    </location>
</feature>
<dbReference type="Proteomes" id="UP000184233">
    <property type="component" value="Unassembled WGS sequence"/>
</dbReference>
<sequence>MRVTVLGSGTSTGVPSVACECPTCRSTDPRDKRLRTSLLIRSETTTVVIDTSLDFRQQMLQHDIMDIDGIVFTHHHFDHIGGFDDIRPYNFRYNRPIRIHAMRETVDVLHDTFPYAFGLIAPSGAAVPSVDTHIIDTDPFTIGDITLQPVPMKHGSMRVNGYRIGSLAYCTDTNSISRDSMDMLTGLSTLILDGLRYEPHPTHFTVSQALAVIDELQPGQTYLTHISHQIKHADCETRLPANVRLAYDGLEVTIP</sequence>
<dbReference type="InterPro" id="IPR001279">
    <property type="entry name" value="Metallo-B-lactamas"/>
</dbReference>
<organism evidence="2 3">
    <name type="scientific">Candidatus Kapaibacterium thiocyanatum</name>
    <dbReference type="NCBI Taxonomy" id="1895771"/>
    <lineage>
        <taxon>Bacteria</taxon>
        <taxon>Pseudomonadati</taxon>
        <taxon>Candidatus Kapaibacteriota</taxon>
        <taxon>Candidatus Kapaibacteriia</taxon>
        <taxon>Candidatus Kapaibacteriales</taxon>
        <taxon>Candidatus Kapaibacteriaceae</taxon>
        <taxon>Candidatus Kapaibacterium</taxon>
    </lineage>
</organism>
<accession>A0A1M3KY45</accession>
<evidence type="ECO:0000313" key="2">
    <source>
        <dbReference type="EMBL" id="OJX57366.1"/>
    </source>
</evidence>
<comment type="caution">
    <text evidence="2">The sequence shown here is derived from an EMBL/GenBank/DDBJ whole genome shotgun (WGS) entry which is preliminary data.</text>
</comment>
<proteinExistence type="predicted"/>